<dbReference type="InterPro" id="IPR043129">
    <property type="entry name" value="ATPase_NBD"/>
</dbReference>
<dbReference type="InterPro" id="IPR018483">
    <property type="entry name" value="Carb_kinase_FGGY_CS"/>
</dbReference>
<gene>
    <name evidence="11" type="primary">glpK</name>
    <name evidence="11" type="ORF">Maes01_02199</name>
</gene>
<dbReference type="PROSITE" id="PS00445">
    <property type="entry name" value="FGGY_KINASES_2"/>
    <property type="match status" value="1"/>
</dbReference>
<keyword evidence="6" id="KW-0067">ATP-binding</keyword>
<evidence type="ECO:0000259" key="9">
    <source>
        <dbReference type="Pfam" id="PF00370"/>
    </source>
</evidence>
<dbReference type="Proteomes" id="UP001408594">
    <property type="component" value="Unassembled WGS sequence"/>
</dbReference>
<evidence type="ECO:0000256" key="3">
    <source>
        <dbReference type="ARBA" id="ARBA00022741"/>
    </source>
</evidence>
<keyword evidence="4 8" id="KW-0418">Kinase</keyword>
<dbReference type="InterPro" id="IPR018485">
    <property type="entry name" value="FGGY_C"/>
</dbReference>
<dbReference type="InterPro" id="IPR005999">
    <property type="entry name" value="Glycerol_kin"/>
</dbReference>
<dbReference type="NCBIfam" id="NF000756">
    <property type="entry name" value="PRK00047.1"/>
    <property type="match status" value="1"/>
</dbReference>
<evidence type="ECO:0000256" key="2">
    <source>
        <dbReference type="ARBA" id="ARBA00022679"/>
    </source>
</evidence>
<dbReference type="PROSITE" id="PS00933">
    <property type="entry name" value="FGGY_KINASES_1"/>
    <property type="match status" value="1"/>
</dbReference>
<evidence type="ECO:0000256" key="5">
    <source>
        <dbReference type="ARBA" id="ARBA00022798"/>
    </source>
</evidence>
<feature type="domain" description="Carbohydrate kinase FGGY C-terminal" evidence="10">
    <location>
        <begin position="259"/>
        <end position="446"/>
    </location>
</feature>
<accession>A0ABP9WQZ2</accession>
<sequence>MILSIDQGTTGTTAFVFDGEGNLLGRSYSEFPQHYPQPGWVEHCAEEIWAVTQKVSAAALERAAVSPAELAAIGITNQRETTVLWDRQTGEPVHPAIVWQCRRSADICKAHERAGHTDWLRQKSGLLLDAYFSASKLQWLFEQSPQLAARARAGELCFGTIDSWLIWKMSGGRAHLTDHTNASRTLLYDLSTGDWDRELLALFGCPAQILPQIRPSAGHFTDTDPLAFLGISAPITGVAGDQQAALFGQGCTRPGLIKNTYGTGCFMLAYAGDERPDAPPGLLTTVACSPDGSPAFALEGAVFNAGSAVQWLRDELGLIRDAEETEVIARRVPDTGGVYLVPAFSGLGAPHWDPAARGTICGLSRGSGKAELVRATLESIAYQSNELAALMAEALGVPLTCLRVDGGASANNFLMQFQSDISAVRVERPRQVESTAIGAALLAGIGAGLWAPGKRPESLQEIERDFVPSMTTERRDELIGGWQRAVRSCRAF</sequence>
<feature type="domain" description="Carbohydrate kinase FGGY N-terminal" evidence="9">
    <location>
        <begin position="1"/>
        <end position="248"/>
    </location>
</feature>
<dbReference type="Pfam" id="PF02782">
    <property type="entry name" value="FGGY_C"/>
    <property type="match status" value="1"/>
</dbReference>
<dbReference type="Gene3D" id="3.30.420.40">
    <property type="match status" value="2"/>
</dbReference>
<dbReference type="Pfam" id="PF00370">
    <property type="entry name" value="FGGY_N"/>
    <property type="match status" value="1"/>
</dbReference>
<evidence type="ECO:0000256" key="4">
    <source>
        <dbReference type="ARBA" id="ARBA00022777"/>
    </source>
</evidence>
<protein>
    <recommendedName>
        <fullName evidence="7">ATP:glycerol 3-phosphotransferase</fullName>
    </recommendedName>
</protein>
<dbReference type="EMBL" id="BAABRT010000018">
    <property type="protein sequence ID" value="GAA5525627.1"/>
    <property type="molecule type" value="Genomic_DNA"/>
</dbReference>
<evidence type="ECO:0000256" key="7">
    <source>
        <dbReference type="ARBA" id="ARBA00043149"/>
    </source>
</evidence>
<dbReference type="RefSeq" id="WP_345551473.1">
    <property type="nucleotide sequence ID" value="NZ_BAABRT010000018.1"/>
</dbReference>
<evidence type="ECO:0000256" key="1">
    <source>
        <dbReference type="ARBA" id="ARBA00009156"/>
    </source>
</evidence>
<evidence type="ECO:0000313" key="12">
    <source>
        <dbReference type="Proteomes" id="UP001408594"/>
    </source>
</evidence>
<organism evidence="11 12">
    <name type="scientific">Microbulbifer aestuariivivens</name>
    <dbReference type="NCBI Taxonomy" id="1908308"/>
    <lineage>
        <taxon>Bacteria</taxon>
        <taxon>Pseudomonadati</taxon>
        <taxon>Pseudomonadota</taxon>
        <taxon>Gammaproteobacteria</taxon>
        <taxon>Cellvibrionales</taxon>
        <taxon>Microbulbiferaceae</taxon>
        <taxon>Microbulbifer</taxon>
    </lineage>
</organism>
<dbReference type="InterPro" id="IPR018484">
    <property type="entry name" value="FGGY_N"/>
</dbReference>
<keyword evidence="12" id="KW-1185">Reference proteome</keyword>
<dbReference type="CDD" id="cd07786">
    <property type="entry name" value="FGGY_EcGK_like"/>
    <property type="match status" value="1"/>
</dbReference>
<keyword evidence="5" id="KW-0319">Glycerol metabolism</keyword>
<dbReference type="PIRSF" id="PIRSF000538">
    <property type="entry name" value="GlpK"/>
    <property type="match status" value="1"/>
</dbReference>
<dbReference type="InterPro" id="IPR000577">
    <property type="entry name" value="Carb_kinase_FGGY"/>
</dbReference>
<evidence type="ECO:0000256" key="8">
    <source>
        <dbReference type="RuleBase" id="RU003733"/>
    </source>
</evidence>
<keyword evidence="2 8" id="KW-0808">Transferase</keyword>
<dbReference type="PANTHER" id="PTHR10196">
    <property type="entry name" value="SUGAR KINASE"/>
    <property type="match status" value="1"/>
</dbReference>
<comment type="caution">
    <text evidence="11">The sequence shown here is derived from an EMBL/GenBank/DDBJ whole genome shotgun (WGS) entry which is preliminary data.</text>
</comment>
<dbReference type="GO" id="GO:0016301">
    <property type="term" value="F:kinase activity"/>
    <property type="evidence" value="ECO:0007669"/>
    <property type="project" value="UniProtKB-KW"/>
</dbReference>
<comment type="similarity">
    <text evidence="1 8">Belongs to the FGGY kinase family.</text>
</comment>
<evidence type="ECO:0000256" key="6">
    <source>
        <dbReference type="ARBA" id="ARBA00022840"/>
    </source>
</evidence>
<keyword evidence="3" id="KW-0547">Nucleotide-binding</keyword>
<name>A0ABP9WQZ2_9GAMM</name>
<dbReference type="PANTHER" id="PTHR10196:SF69">
    <property type="entry name" value="GLYCEROL KINASE"/>
    <property type="match status" value="1"/>
</dbReference>
<evidence type="ECO:0000313" key="11">
    <source>
        <dbReference type="EMBL" id="GAA5525627.1"/>
    </source>
</evidence>
<reference evidence="11 12" key="1">
    <citation type="submission" date="2024-02" db="EMBL/GenBank/DDBJ databases">
        <title>Microbulbifer aestuariivivens NBRC 112533.</title>
        <authorList>
            <person name="Ichikawa N."/>
            <person name="Katano-Makiyama Y."/>
            <person name="Hidaka K."/>
        </authorList>
    </citation>
    <scope>NUCLEOTIDE SEQUENCE [LARGE SCALE GENOMIC DNA]</scope>
    <source>
        <strain evidence="11 12">NBRC 112533</strain>
    </source>
</reference>
<evidence type="ECO:0000259" key="10">
    <source>
        <dbReference type="Pfam" id="PF02782"/>
    </source>
</evidence>
<dbReference type="NCBIfam" id="TIGR01311">
    <property type="entry name" value="glycerol_kin"/>
    <property type="match status" value="1"/>
</dbReference>
<dbReference type="SUPFAM" id="SSF53067">
    <property type="entry name" value="Actin-like ATPase domain"/>
    <property type="match status" value="2"/>
</dbReference>
<proteinExistence type="inferred from homology"/>